<sequence>MPGPYFPSPGWRPFVFNGETYGFEHLNEYEFDVVDTAKVSRRIVVTFSDHVFTRDAELGDDPAWVFPGSSRVPPGCFCPKRYRHSLDIKALIEWAAGGKAWTLDGDDRYAQIPTISDDGTPLLYSIVFSLDPARGLQVHLHMRVRSAYPCDKTVPSTYGSVTFRHLVRLRAEHKRPNRNFNKRRERPTLGPVRPIRS</sequence>
<keyword evidence="3" id="KW-1185">Reference proteome</keyword>
<dbReference type="OrthoDB" id="8456995at2"/>
<organism evidence="2 3">
    <name type="scientific">Azospirillum griseum</name>
    <dbReference type="NCBI Taxonomy" id="2496639"/>
    <lineage>
        <taxon>Bacteria</taxon>
        <taxon>Pseudomonadati</taxon>
        <taxon>Pseudomonadota</taxon>
        <taxon>Alphaproteobacteria</taxon>
        <taxon>Rhodospirillales</taxon>
        <taxon>Azospirillaceae</taxon>
        <taxon>Azospirillum</taxon>
    </lineage>
</organism>
<comment type="caution">
    <text evidence="2">The sequence shown here is derived from an EMBL/GenBank/DDBJ whole genome shotgun (WGS) entry which is preliminary data.</text>
</comment>
<dbReference type="AlphaFoldDB" id="A0A3S0HYN3"/>
<dbReference type="EMBL" id="RXMA01000020">
    <property type="protein sequence ID" value="RTR17253.1"/>
    <property type="molecule type" value="Genomic_DNA"/>
</dbReference>
<protein>
    <submittedName>
        <fullName evidence="2">Uncharacterized protein</fullName>
    </submittedName>
</protein>
<dbReference type="RefSeq" id="WP_126618289.1">
    <property type="nucleotide sequence ID" value="NZ_JBHUCY010000056.1"/>
</dbReference>
<gene>
    <name evidence="2" type="ORF">EJ903_18735</name>
</gene>
<feature type="region of interest" description="Disordered" evidence="1">
    <location>
        <begin position="174"/>
        <end position="197"/>
    </location>
</feature>
<accession>A0A3S0HYN3</accession>
<reference evidence="2 3" key="1">
    <citation type="submission" date="2018-12" db="EMBL/GenBank/DDBJ databases">
        <authorList>
            <person name="Yang Y."/>
        </authorList>
    </citation>
    <scope>NUCLEOTIDE SEQUENCE [LARGE SCALE GENOMIC DNA]</scope>
    <source>
        <strain evidence="2 3">L-25-5w-1</strain>
    </source>
</reference>
<name>A0A3S0HYN3_9PROT</name>
<evidence type="ECO:0000313" key="2">
    <source>
        <dbReference type="EMBL" id="RTR17253.1"/>
    </source>
</evidence>
<feature type="compositionally biased region" description="Basic residues" evidence="1">
    <location>
        <begin position="174"/>
        <end position="185"/>
    </location>
</feature>
<evidence type="ECO:0000313" key="3">
    <source>
        <dbReference type="Proteomes" id="UP000277007"/>
    </source>
</evidence>
<proteinExistence type="predicted"/>
<evidence type="ECO:0000256" key="1">
    <source>
        <dbReference type="SAM" id="MobiDB-lite"/>
    </source>
</evidence>
<dbReference type="Proteomes" id="UP000277007">
    <property type="component" value="Unassembled WGS sequence"/>
</dbReference>